<keyword evidence="1" id="KW-0812">Transmembrane</keyword>
<feature type="transmembrane region" description="Helical" evidence="1">
    <location>
        <begin position="104"/>
        <end position="125"/>
    </location>
</feature>
<accession>A0A1Z4V642</accession>
<protein>
    <submittedName>
        <fullName evidence="2">Uncharacterized protein</fullName>
    </submittedName>
</protein>
<keyword evidence="3" id="KW-1185">Reference proteome</keyword>
<evidence type="ECO:0000313" key="3">
    <source>
        <dbReference type="Proteomes" id="UP000218702"/>
    </source>
</evidence>
<evidence type="ECO:0000313" key="2">
    <source>
        <dbReference type="EMBL" id="BAZ86914.1"/>
    </source>
</evidence>
<gene>
    <name evidence="2" type="ORF">NIES806_31310</name>
</gene>
<dbReference type="OrthoDB" id="510168at2"/>
<feature type="transmembrane region" description="Helical" evidence="1">
    <location>
        <begin position="12"/>
        <end position="34"/>
    </location>
</feature>
<name>A0A1Z4V642_9CYAN</name>
<proteinExistence type="predicted"/>
<feature type="transmembrane region" description="Helical" evidence="1">
    <location>
        <begin position="137"/>
        <end position="159"/>
    </location>
</feature>
<feature type="transmembrane region" description="Helical" evidence="1">
    <location>
        <begin position="171"/>
        <end position="193"/>
    </location>
</feature>
<dbReference type="KEGG" id="dcm:NIES806_31310"/>
<evidence type="ECO:0000256" key="1">
    <source>
        <dbReference type="SAM" id="Phobius"/>
    </source>
</evidence>
<dbReference type="EMBL" id="AP018316">
    <property type="protein sequence ID" value="BAZ86914.1"/>
    <property type="molecule type" value="Genomic_DNA"/>
</dbReference>
<keyword evidence="1" id="KW-0472">Membrane</keyword>
<dbReference type="RefSeq" id="WP_096668656.1">
    <property type="nucleotide sequence ID" value="NZ_AP018316.1"/>
</dbReference>
<organism evidence="2 3">
    <name type="scientific">Dolichospermum compactum NIES-806</name>
    <dbReference type="NCBI Taxonomy" id="1973481"/>
    <lineage>
        <taxon>Bacteria</taxon>
        <taxon>Bacillati</taxon>
        <taxon>Cyanobacteriota</taxon>
        <taxon>Cyanophyceae</taxon>
        <taxon>Nostocales</taxon>
        <taxon>Aphanizomenonaceae</taxon>
        <taxon>Dolichospermum</taxon>
        <taxon>Dolichospermum compactum</taxon>
    </lineage>
</organism>
<dbReference type="AlphaFoldDB" id="A0A1Z4V642"/>
<feature type="transmembrane region" description="Helical" evidence="1">
    <location>
        <begin position="71"/>
        <end position="92"/>
    </location>
</feature>
<reference evidence="2 3" key="1">
    <citation type="submission" date="2017-06" db="EMBL/GenBank/DDBJ databases">
        <title>Genome sequencing of cyanobaciteial culture collection at National Institute for Environmental Studies (NIES).</title>
        <authorList>
            <person name="Hirose Y."/>
            <person name="Shimura Y."/>
            <person name="Fujisawa T."/>
            <person name="Nakamura Y."/>
            <person name="Kawachi M."/>
        </authorList>
    </citation>
    <scope>NUCLEOTIDE SEQUENCE [LARGE SCALE GENOMIC DNA]</scope>
    <source>
        <strain evidence="2 3">NIES-806</strain>
    </source>
</reference>
<sequence>MQLSSVKSNSIILNFTLKWVFATFMGFLLSLLMIEISEKPDMSVLEAAIGSLTISIPQSYLLRQTISPGQWVLSTLFSWIIIATIGVGVLGWTVTTSAFLPTRIFLGIIVGGIGGLLIGVSQWWLAIPPSFPSAWKWVFVNIIGWMIAIPIGSTVGLFLHRITNLFLGEVMGLAVTWLLVAILTGISAVRIILKTA</sequence>
<keyword evidence="1" id="KW-1133">Transmembrane helix</keyword>
<dbReference type="Proteomes" id="UP000218702">
    <property type="component" value="Chromosome"/>
</dbReference>